<dbReference type="AlphaFoldDB" id="A0A699L3K7"/>
<evidence type="ECO:0000259" key="1">
    <source>
        <dbReference type="Pfam" id="PF26133"/>
    </source>
</evidence>
<accession>A0A699L3K7</accession>
<comment type="caution">
    <text evidence="2">The sequence shown here is derived from an EMBL/GenBank/DDBJ whole genome shotgun (WGS) entry which is preliminary data.</text>
</comment>
<protein>
    <recommendedName>
        <fullName evidence="1">DUF8039 domain-containing protein</fullName>
    </recommendedName>
</protein>
<dbReference type="EMBL" id="BKCJ010572040">
    <property type="protein sequence ID" value="GFB19187.1"/>
    <property type="molecule type" value="Genomic_DNA"/>
</dbReference>
<proteinExistence type="predicted"/>
<feature type="domain" description="DUF8039" evidence="1">
    <location>
        <begin position="78"/>
        <end position="148"/>
    </location>
</feature>
<dbReference type="InterPro" id="IPR058352">
    <property type="entry name" value="DUF8039"/>
</dbReference>
<dbReference type="Pfam" id="PF26133">
    <property type="entry name" value="DUF8039"/>
    <property type="match status" value="1"/>
</dbReference>
<name>A0A699L3K7_TANCI</name>
<sequence>KEANDKIKEGTLNLDDGTDAMTIMFGKEKGDSNAYEVDETQSSVVVRDKDARIQKKSNGLGKGNGNTAFKYKLWHLKKSNIVALGTVYKSDGKRMPHNQALPNDCYKVSIDSSLVDAACIPDARNNGLKIVKDGVGSFFAWPKNQVALD</sequence>
<gene>
    <name evidence="2" type="ORF">Tci_691158</name>
</gene>
<evidence type="ECO:0000313" key="2">
    <source>
        <dbReference type="EMBL" id="GFB19187.1"/>
    </source>
</evidence>
<organism evidence="2">
    <name type="scientific">Tanacetum cinerariifolium</name>
    <name type="common">Dalmatian daisy</name>
    <name type="synonym">Chrysanthemum cinerariifolium</name>
    <dbReference type="NCBI Taxonomy" id="118510"/>
    <lineage>
        <taxon>Eukaryota</taxon>
        <taxon>Viridiplantae</taxon>
        <taxon>Streptophyta</taxon>
        <taxon>Embryophyta</taxon>
        <taxon>Tracheophyta</taxon>
        <taxon>Spermatophyta</taxon>
        <taxon>Magnoliopsida</taxon>
        <taxon>eudicotyledons</taxon>
        <taxon>Gunneridae</taxon>
        <taxon>Pentapetalae</taxon>
        <taxon>asterids</taxon>
        <taxon>campanulids</taxon>
        <taxon>Asterales</taxon>
        <taxon>Asteraceae</taxon>
        <taxon>Asteroideae</taxon>
        <taxon>Anthemideae</taxon>
        <taxon>Anthemidinae</taxon>
        <taxon>Tanacetum</taxon>
    </lineage>
</organism>
<feature type="non-terminal residue" evidence="2">
    <location>
        <position position="1"/>
    </location>
</feature>
<reference evidence="2" key="1">
    <citation type="journal article" date="2019" name="Sci. Rep.">
        <title>Draft genome of Tanacetum cinerariifolium, the natural source of mosquito coil.</title>
        <authorList>
            <person name="Yamashiro T."/>
            <person name="Shiraishi A."/>
            <person name="Satake H."/>
            <person name="Nakayama K."/>
        </authorList>
    </citation>
    <scope>NUCLEOTIDE SEQUENCE</scope>
</reference>